<organism evidence="2 3">
    <name type="scientific">Agromyces rhizosphaerae</name>
    <dbReference type="NCBI Taxonomy" id="88374"/>
    <lineage>
        <taxon>Bacteria</taxon>
        <taxon>Bacillati</taxon>
        <taxon>Actinomycetota</taxon>
        <taxon>Actinomycetes</taxon>
        <taxon>Micrococcales</taxon>
        <taxon>Microbacteriaceae</taxon>
        <taxon>Agromyces</taxon>
    </lineage>
</organism>
<comment type="caution">
    <text evidence="2">The sequence shown here is derived from an EMBL/GenBank/DDBJ whole genome shotgun (WGS) entry which is preliminary data.</text>
</comment>
<dbReference type="SUPFAM" id="SSF55729">
    <property type="entry name" value="Acyl-CoA N-acyltransferases (Nat)"/>
    <property type="match status" value="1"/>
</dbReference>
<dbReference type="EMBL" id="BSDP01000001">
    <property type="protein sequence ID" value="GLI27633.1"/>
    <property type="molecule type" value="Genomic_DNA"/>
</dbReference>
<evidence type="ECO:0000313" key="2">
    <source>
        <dbReference type="EMBL" id="GLI27633.1"/>
    </source>
</evidence>
<dbReference type="CDD" id="cd04301">
    <property type="entry name" value="NAT_SF"/>
    <property type="match status" value="1"/>
</dbReference>
<proteinExistence type="predicted"/>
<dbReference type="Gene3D" id="3.40.630.30">
    <property type="match status" value="1"/>
</dbReference>
<protein>
    <submittedName>
        <fullName evidence="2">N-acetyltransferase</fullName>
    </submittedName>
</protein>
<dbReference type="InterPro" id="IPR016181">
    <property type="entry name" value="Acyl_CoA_acyltransferase"/>
</dbReference>
<dbReference type="PANTHER" id="PTHR43233">
    <property type="entry name" value="FAMILY N-ACETYLTRANSFERASE, PUTATIVE (AFU_ORTHOLOGUE AFUA_6G03350)-RELATED"/>
    <property type="match status" value="1"/>
</dbReference>
<feature type="domain" description="N-acetyltransferase" evidence="1">
    <location>
        <begin position="5"/>
        <end position="142"/>
    </location>
</feature>
<name>A0A9W6FS01_9MICO</name>
<dbReference type="PANTHER" id="PTHR43233:SF1">
    <property type="entry name" value="FAMILY N-ACETYLTRANSFERASE, PUTATIVE (AFU_ORTHOLOGUE AFUA_6G03350)-RELATED"/>
    <property type="match status" value="1"/>
</dbReference>
<dbReference type="AlphaFoldDB" id="A0A9W6FS01"/>
<evidence type="ECO:0000259" key="1">
    <source>
        <dbReference type="PROSITE" id="PS51186"/>
    </source>
</evidence>
<dbReference type="Pfam" id="PF13508">
    <property type="entry name" value="Acetyltransf_7"/>
    <property type="match status" value="1"/>
</dbReference>
<dbReference type="GO" id="GO:0016747">
    <property type="term" value="F:acyltransferase activity, transferring groups other than amino-acyl groups"/>
    <property type="evidence" value="ECO:0007669"/>
    <property type="project" value="InterPro"/>
</dbReference>
<evidence type="ECO:0000313" key="3">
    <source>
        <dbReference type="Proteomes" id="UP001144396"/>
    </source>
</evidence>
<dbReference type="RefSeq" id="WP_281884336.1">
    <property type="nucleotide sequence ID" value="NZ_BSDP01000001.1"/>
</dbReference>
<keyword evidence="3" id="KW-1185">Reference proteome</keyword>
<dbReference type="InterPro" id="IPR053144">
    <property type="entry name" value="Acetyltransferase_Butenolide"/>
</dbReference>
<gene>
    <name evidence="2" type="ORF">ARHIZOSPH14_18750</name>
</gene>
<sequence>MSEPPEVRDDRMPGIEALVALYDAVGWSAYTAAPDVLVRALAGSLRVVTAWRGDRLVGLARIVGDGATIAYLQDVLVHPDHRRSGLGSRMVAAAFAPFGDVRQQVLLTDDEPGQRAFYESLGFTEVHDVRPRQLRAFVRFRS</sequence>
<accession>A0A9W6FS01</accession>
<dbReference type="PROSITE" id="PS51186">
    <property type="entry name" value="GNAT"/>
    <property type="match status" value="1"/>
</dbReference>
<dbReference type="Proteomes" id="UP001144396">
    <property type="component" value="Unassembled WGS sequence"/>
</dbReference>
<reference evidence="2" key="1">
    <citation type="submission" date="2022-12" db="EMBL/GenBank/DDBJ databases">
        <title>Reference genome sequencing for broad-spectrum identification of bacterial and archaeal isolates by mass spectrometry.</title>
        <authorList>
            <person name="Sekiguchi Y."/>
            <person name="Tourlousse D.M."/>
        </authorList>
    </citation>
    <scope>NUCLEOTIDE SEQUENCE</scope>
    <source>
        <strain evidence="2">14</strain>
    </source>
</reference>
<dbReference type="InterPro" id="IPR000182">
    <property type="entry name" value="GNAT_dom"/>
</dbReference>